<dbReference type="GO" id="GO:0006284">
    <property type="term" value="P:base-excision repair"/>
    <property type="evidence" value="ECO:0007669"/>
    <property type="project" value="InterPro"/>
</dbReference>
<evidence type="ECO:0000313" key="7">
    <source>
        <dbReference type="Proteomes" id="UP000177117"/>
    </source>
</evidence>
<dbReference type="EMBL" id="MGJD01000011">
    <property type="protein sequence ID" value="OGN01026.1"/>
    <property type="molecule type" value="Genomic_DNA"/>
</dbReference>
<dbReference type="NCBIfam" id="TIGR00567">
    <property type="entry name" value="3mg"/>
    <property type="match status" value="1"/>
</dbReference>
<keyword evidence="4 5" id="KW-0234">DNA repair</keyword>
<keyword evidence="2 5" id="KW-0227">DNA damage</keyword>
<dbReference type="FunFam" id="3.10.300.10:FF:000001">
    <property type="entry name" value="Putative 3-methyladenine DNA glycosylase"/>
    <property type="match status" value="1"/>
</dbReference>
<dbReference type="Gene3D" id="3.10.300.10">
    <property type="entry name" value="Methylpurine-DNA glycosylase (MPG)"/>
    <property type="match status" value="1"/>
</dbReference>
<name>A0A1F8ELZ4_9BACT</name>
<evidence type="ECO:0000256" key="1">
    <source>
        <dbReference type="ARBA" id="ARBA00009232"/>
    </source>
</evidence>
<dbReference type="Proteomes" id="UP000177117">
    <property type="component" value="Unassembled WGS sequence"/>
</dbReference>
<dbReference type="InterPro" id="IPR011034">
    <property type="entry name" value="Formyl_transferase-like_C_sf"/>
</dbReference>
<comment type="similarity">
    <text evidence="1 5">Belongs to the DNA glycosylase MPG family.</text>
</comment>
<protein>
    <recommendedName>
        <fullName evidence="5">Putative 3-methyladenine DNA glycosylase</fullName>
        <ecNumber evidence="5">3.2.2.-</ecNumber>
    </recommendedName>
</protein>
<evidence type="ECO:0000256" key="4">
    <source>
        <dbReference type="ARBA" id="ARBA00023204"/>
    </source>
</evidence>
<dbReference type="GO" id="GO:0003905">
    <property type="term" value="F:alkylbase DNA N-glycosylase activity"/>
    <property type="evidence" value="ECO:0007669"/>
    <property type="project" value="InterPro"/>
</dbReference>
<keyword evidence="3 5" id="KW-0378">Hydrolase</keyword>
<dbReference type="SUPFAM" id="SSF50486">
    <property type="entry name" value="FMT C-terminal domain-like"/>
    <property type="match status" value="1"/>
</dbReference>
<gene>
    <name evidence="6" type="ORF">A2650_02195</name>
</gene>
<sequence length="200" mass="23014">MRLSRQFFNRSTLSVARDLLGMYLCRRVNGRIVKVKITETEAYCGTKDKACHASKGLTPRTKIMFGPPGHTYVYMIYGMYHCLNVVTEKEGNPSAVLVRTVEIPNPKLQITNKFQNLNYKSKTSNNLELGTYNLALKLDGPGKLCRYLKIDEKLNGVDIIKSKELWIEEGKKEQVKVKRGKRIGIDYAGSYKNKLWRFWI</sequence>
<dbReference type="Pfam" id="PF02245">
    <property type="entry name" value="Pur_DNA_glyco"/>
    <property type="match status" value="1"/>
</dbReference>
<dbReference type="InterPro" id="IPR003180">
    <property type="entry name" value="MPG"/>
</dbReference>
<dbReference type="HAMAP" id="MF_00527">
    <property type="entry name" value="3MGH"/>
    <property type="match status" value="1"/>
</dbReference>
<dbReference type="PANTHER" id="PTHR10429">
    <property type="entry name" value="DNA-3-METHYLADENINE GLYCOSYLASE"/>
    <property type="match status" value="1"/>
</dbReference>
<dbReference type="CDD" id="cd00540">
    <property type="entry name" value="AAG"/>
    <property type="match status" value="1"/>
</dbReference>
<dbReference type="GO" id="GO:0003677">
    <property type="term" value="F:DNA binding"/>
    <property type="evidence" value="ECO:0007669"/>
    <property type="project" value="InterPro"/>
</dbReference>
<proteinExistence type="inferred from homology"/>
<accession>A0A1F8ELZ4</accession>
<evidence type="ECO:0000313" key="6">
    <source>
        <dbReference type="EMBL" id="OGN01026.1"/>
    </source>
</evidence>
<dbReference type="AlphaFoldDB" id="A0A1F8ELZ4"/>
<organism evidence="6 7">
    <name type="scientific">Candidatus Yanofskybacteria bacterium RIFCSPHIGHO2_01_FULL_41_53</name>
    <dbReference type="NCBI Taxonomy" id="1802663"/>
    <lineage>
        <taxon>Bacteria</taxon>
        <taxon>Candidatus Yanofskyibacteriota</taxon>
    </lineage>
</organism>
<dbReference type="PANTHER" id="PTHR10429:SF0">
    <property type="entry name" value="DNA-3-METHYLADENINE GLYCOSYLASE"/>
    <property type="match status" value="1"/>
</dbReference>
<dbReference type="InterPro" id="IPR036995">
    <property type="entry name" value="MPG_sf"/>
</dbReference>
<comment type="caution">
    <text evidence="6">The sequence shown here is derived from an EMBL/GenBank/DDBJ whole genome shotgun (WGS) entry which is preliminary data.</text>
</comment>
<evidence type="ECO:0000256" key="5">
    <source>
        <dbReference type="HAMAP-Rule" id="MF_00527"/>
    </source>
</evidence>
<evidence type="ECO:0000256" key="3">
    <source>
        <dbReference type="ARBA" id="ARBA00022801"/>
    </source>
</evidence>
<dbReference type="EC" id="3.2.2.-" evidence="5"/>
<evidence type="ECO:0000256" key="2">
    <source>
        <dbReference type="ARBA" id="ARBA00022763"/>
    </source>
</evidence>
<reference evidence="6 7" key="1">
    <citation type="journal article" date="2016" name="Nat. Commun.">
        <title>Thousands of microbial genomes shed light on interconnected biogeochemical processes in an aquifer system.</title>
        <authorList>
            <person name="Anantharaman K."/>
            <person name="Brown C.T."/>
            <person name="Hug L.A."/>
            <person name="Sharon I."/>
            <person name="Castelle C.J."/>
            <person name="Probst A.J."/>
            <person name="Thomas B.C."/>
            <person name="Singh A."/>
            <person name="Wilkins M.J."/>
            <person name="Karaoz U."/>
            <person name="Brodie E.L."/>
            <person name="Williams K.H."/>
            <person name="Hubbard S.S."/>
            <person name="Banfield J.F."/>
        </authorList>
    </citation>
    <scope>NUCLEOTIDE SEQUENCE [LARGE SCALE GENOMIC DNA]</scope>
</reference>